<sequence>MMDPTFVSPTSPLHPVPVKQANPPPRTRQCDTKWASWASCCRRMRDGASDPAGGPSGLAERREATPRRLTTCRSETQRLFLNDYAMEMLMRLGLPNCLQLRGTIAADAARRPLSSRPLGTPPAESLPRESKSTLEKKSIHPSTAERGWRLSMASIPLIDGLNNQTRFDLQRPDRQMTPGGIPGRHRGPSRRITRIFSVRFIFSHLPPAYSSGSPSKAERRLHLQFDDRRREKERSRSHGTTLRSRSCSMPASVRVLARKLPRQATRSFGRRSTWRLFRDGTRWMRAIGEWVNEAMCGGSVEGGPTAQEGGLYTCMHTKGMGWEGDTRRTTSHGSRWRDVIPKHHPHWQNGQRPSAYSRSPPSLQSASREASDACATRAPDRRREVIPPADVLDLGASRRVADHNVTCS</sequence>
<feature type="region of interest" description="Disordered" evidence="1">
    <location>
        <begin position="46"/>
        <end position="68"/>
    </location>
</feature>
<name>A0A8H6NIL0_9PEZI</name>
<dbReference type="Proteomes" id="UP000654918">
    <property type="component" value="Unassembled WGS sequence"/>
</dbReference>
<feature type="region of interest" description="Disordered" evidence="1">
    <location>
        <begin position="111"/>
        <end position="145"/>
    </location>
</feature>
<dbReference type="EMBL" id="WIGO01000054">
    <property type="protein sequence ID" value="KAF6833821.1"/>
    <property type="molecule type" value="Genomic_DNA"/>
</dbReference>
<reference evidence="2" key="1">
    <citation type="journal article" date="2020" name="Phytopathology">
        <title>Genome Sequence Resources of Colletotrichum truncatum, C. plurivorum, C. musicola, and C. sojae: Four Species Pathogenic to Soybean (Glycine max).</title>
        <authorList>
            <person name="Rogerio F."/>
            <person name="Boufleur T.R."/>
            <person name="Ciampi-Guillardi M."/>
            <person name="Sukno S.A."/>
            <person name="Thon M.R."/>
            <person name="Massola Junior N.S."/>
            <person name="Baroncelli R."/>
        </authorList>
    </citation>
    <scope>NUCLEOTIDE SEQUENCE</scope>
    <source>
        <strain evidence="2">LFN00145</strain>
    </source>
</reference>
<comment type="caution">
    <text evidence="2">The sequence shown here is derived from an EMBL/GenBank/DDBJ whole genome shotgun (WGS) entry which is preliminary data.</text>
</comment>
<evidence type="ECO:0000313" key="3">
    <source>
        <dbReference type="Proteomes" id="UP000654918"/>
    </source>
</evidence>
<feature type="compositionally biased region" description="Polar residues" evidence="1">
    <location>
        <begin position="348"/>
        <end position="368"/>
    </location>
</feature>
<feature type="compositionally biased region" description="Basic and acidic residues" evidence="1">
    <location>
        <begin position="216"/>
        <end position="236"/>
    </location>
</feature>
<feature type="region of interest" description="Disordered" evidence="1">
    <location>
        <begin position="1"/>
        <end position="29"/>
    </location>
</feature>
<evidence type="ECO:0000256" key="1">
    <source>
        <dbReference type="SAM" id="MobiDB-lite"/>
    </source>
</evidence>
<accession>A0A8H6NIL0</accession>
<protein>
    <submittedName>
        <fullName evidence="2">Uncharacterized protein</fullName>
    </submittedName>
</protein>
<feature type="region of interest" description="Disordered" evidence="1">
    <location>
        <begin position="323"/>
        <end position="387"/>
    </location>
</feature>
<feature type="compositionally biased region" description="Basic and acidic residues" evidence="1">
    <location>
        <begin position="126"/>
        <end position="138"/>
    </location>
</feature>
<evidence type="ECO:0000313" key="2">
    <source>
        <dbReference type="EMBL" id="KAF6833821.1"/>
    </source>
</evidence>
<proteinExistence type="predicted"/>
<feature type="compositionally biased region" description="Polar residues" evidence="1">
    <location>
        <begin position="238"/>
        <end position="248"/>
    </location>
</feature>
<organism evidence="2 3">
    <name type="scientific">Colletotrichum plurivorum</name>
    <dbReference type="NCBI Taxonomy" id="2175906"/>
    <lineage>
        <taxon>Eukaryota</taxon>
        <taxon>Fungi</taxon>
        <taxon>Dikarya</taxon>
        <taxon>Ascomycota</taxon>
        <taxon>Pezizomycotina</taxon>
        <taxon>Sordariomycetes</taxon>
        <taxon>Hypocreomycetidae</taxon>
        <taxon>Glomerellales</taxon>
        <taxon>Glomerellaceae</taxon>
        <taxon>Colletotrichum</taxon>
        <taxon>Colletotrichum orchidearum species complex</taxon>
    </lineage>
</organism>
<gene>
    <name evidence="2" type="ORF">CPLU01_05271</name>
</gene>
<dbReference type="AlphaFoldDB" id="A0A8H6NIL0"/>
<feature type="region of interest" description="Disordered" evidence="1">
    <location>
        <begin position="209"/>
        <end position="248"/>
    </location>
</feature>
<keyword evidence="3" id="KW-1185">Reference proteome</keyword>